<name>Q96584_ADEG1</name>
<organism evidence="1">
    <name type="scientific">Fowl adenovirus A serotype 1 (strain CELO / Phelps)</name>
    <name type="common">FAdV-1</name>
    <name type="synonym">Avian adenovirus gal1 (strain Phelps)</name>
    <dbReference type="NCBI Taxonomy" id="10553"/>
    <lineage>
        <taxon>Viruses</taxon>
        <taxon>Varidnaviria</taxon>
        <taxon>Bamfordvirae</taxon>
        <taxon>Preplasmiviricota</taxon>
        <taxon>Polisuviricotina</taxon>
        <taxon>Pharingeaviricetes</taxon>
        <taxon>Rowavirales</taxon>
        <taxon>Adenoviridae</taxon>
        <taxon>Aviadenovirus</taxon>
        <taxon>Aviadenovirus ventriculi</taxon>
        <taxon>Fowl aviadenovirus A</taxon>
    </lineage>
</organism>
<dbReference type="EMBL" id="Z67970">
    <property type="protein sequence ID" value="CAA91907.1"/>
    <property type="molecule type" value="Genomic_DNA"/>
</dbReference>
<proteinExistence type="predicted"/>
<evidence type="ECO:0000313" key="1">
    <source>
        <dbReference type="EMBL" id="CAA91907.1"/>
    </source>
</evidence>
<organismHost>
    <name type="scientific">Galliformes</name>
    <name type="common">landfowls</name>
    <dbReference type="NCBI Taxonomy" id="8976"/>
</organismHost>
<protein>
    <submittedName>
        <fullName evidence="1">Viral protein</fullName>
    </submittedName>
</protein>
<reference evidence="1" key="1">
    <citation type="journal article" date="1996" name="Arch. Virol.">
        <title>Sequence of the avian adenovirus FAV 1 (CELO) DNA encoding the hexon-associated protein pVI and hexon.</title>
        <authorList>
            <person name="Akopian T.A."/>
            <person name="Doronin K.K."/>
            <person name="Karpov V.A."/>
            <person name="Naroditsky B.S."/>
        </authorList>
    </citation>
    <scope>NUCLEOTIDE SEQUENCE</scope>
    <source>
        <strain evidence="1">FAV1</strain>
    </source>
</reference>
<accession>Q96584</accession>
<sequence length="122" mass="13674">MRACSSAWVAGPSSPKALRRSFSRSCCNFNRPMSVRAPSVSPAKLATLRMTPLSCMPCLIWLKVFECTKRLPVLYSQRPVEFSALVMRDPRLPQLMAPPLKLESPMWWSLRAHPPRCGDSAA</sequence>